<feature type="region of interest" description="Disordered" evidence="1">
    <location>
        <begin position="189"/>
        <end position="212"/>
    </location>
</feature>
<accession>F0ZGF6</accession>
<dbReference type="KEGG" id="dpp:DICPUDRAFT_150483"/>
<evidence type="ECO:0000256" key="2">
    <source>
        <dbReference type="SAM" id="SignalP"/>
    </source>
</evidence>
<keyword evidence="4" id="KW-1185">Reference proteome</keyword>
<dbReference type="RefSeq" id="XP_003286481.1">
    <property type="nucleotide sequence ID" value="XM_003286433.1"/>
</dbReference>
<proteinExistence type="predicted"/>
<dbReference type="InParanoid" id="F0ZGF6"/>
<dbReference type="VEuPathDB" id="AmoebaDB:DICPUDRAFT_150483"/>
<protein>
    <recommendedName>
        <fullName evidence="5">Transmembrane protein</fullName>
    </recommendedName>
</protein>
<reference evidence="4" key="1">
    <citation type="journal article" date="2011" name="Genome Biol.">
        <title>Comparative genomics of the social amoebae Dictyostelium discoideum and Dictyostelium purpureum.</title>
        <authorList>
            <consortium name="US DOE Joint Genome Institute (JGI-PGF)"/>
            <person name="Sucgang R."/>
            <person name="Kuo A."/>
            <person name="Tian X."/>
            <person name="Salerno W."/>
            <person name="Parikh A."/>
            <person name="Feasley C.L."/>
            <person name="Dalin E."/>
            <person name="Tu H."/>
            <person name="Huang E."/>
            <person name="Barry K."/>
            <person name="Lindquist E."/>
            <person name="Shapiro H."/>
            <person name="Bruce D."/>
            <person name="Schmutz J."/>
            <person name="Salamov A."/>
            <person name="Fey P."/>
            <person name="Gaudet P."/>
            <person name="Anjard C."/>
            <person name="Babu M.M."/>
            <person name="Basu S."/>
            <person name="Bushmanova Y."/>
            <person name="van der Wel H."/>
            <person name="Katoh-Kurasawa M."/>
            <person name="Dinh C."/>
            <person name="Coutinho P.M."/>
            <person name="Saito T."/>
            <person name="Elias M."/>
            <person name="Schaap P."/>
            <person name="Kay R.R."/>
            <person name="Henrissat B."/>
            <person name="Eichinger L."/>
            <person name="Rivero F."/>
            <person name="Putnam N.H."/>
            <person name="West C.M."/>
            <person name="Loomis W.F."/>
            <person name="Chisholm R.L."/>
            <person name="Shaulsky G."/>
            <person name="Strassmann J.E."/>
            <person name="Queller D.C."/>
            <person name="Kuspa A."/>
            <person name="Grigoriev I.V."/>
        </authorList>
    </citation>
    <scope>NUCLEOTIDE SEQUENCE [LARGE SCALE GENOMIC DNA]</scope>
    <source>
        <strain evidence="4">QSDP1</strain>
    </source>
</reference>
<evidence type="ECO:0000256" key="1">
    <source>
        <dbReference type="SAM" id="MobiDB-lite"/>
    </source>
</evidence>
<gene>
    <name evidence="3" type="ORF">DICPUDRAFT_150483</name>
</gene>
<name>F0ZGF6_DICPU</name>
<dbReference type="EMBL" id="GL871011">
    <property type="protein sequence ID" value="EGC36984.1"/>
    <property type="molecule type" value="Genomic_DNA"/>
</dbReference>
<feature type="chain" id="PRO_5003263616" description="Transmembrane protein" evidence="2">
    <location>
        <begin position="19"/>
        <end position="234"/>
    </location>
</feature>
<dbReference type="FunCoup" id="F0ZGF6">
    <property type="interactions" value="802"/>
</dbReference>
<sequence>MKLIILILFTIFLSFSAASQVYTQFDTDACSKQSVVNIGECTLYETCNVNLKYVYNSLIGNYSLLVYALEDTSCLTLLENASFNCTEKPSDIGAVIVQCQTPVTYVYYQSFSIKTNSECTVDIKLDTCNSSCLGNVKISKDDMVLEGYSYSIYNNSNCENEPKTVENFKCLANNKDIELNGVTLYCGEKETPSPSQNETSSQSHTSSESGSSGFPSAVFSVVLIVTVTLLNLFF</sequence>
<feature type="signal peptide" evidence="2">
    <location>
        <begin position="1"/>
        <end position="18"/>
    </location>
</feature>
<dbReference type="eggNOG" id="ENOG502T0BG">
    <property type="taxonomic scope" value="Eukaryota"/>
</dbReference>
<evidence type="ECO:0008006" key="5">
    <source>
        <dbReference type="Google" id="ProtNLM"/>
    </source>
</evidence>
<organism evidence="3 4">
    <name type="scientific">Dictyostelium purpureum</name>
    <name type="common">Slime mold</name>
    <dbReference type="NCBI Taxonomy" id="5786"/>
    <lineage>
        <taxon>Eukaryota</taxon>
        <taxon>Amoebozoa</taxon>
        <taxon>Evosea</taxon>
        <taxon>Eumycetozoa</taxon>
        <taxon>Dictyostelia</taxon>
        <taxon>Dictyosteliales</taxon>
        <taxon>Dictyosteliaceae</taxon>
        <taxon>Dictyostelium</taxon>
    </lineage>
</organism>
<dbReference type="Proteomes" id="UP000001064">
    <property type="component" value="Unassembled WGS sequence"/>
</dbReference>
<dbReference type="GeneID" id="10503896"/>
<evidence type="ECO:0000313" key="3">
    <source>
        <dbReference type="EMBL" id="EGC36984.1"/>
    </source>
</evidence>
<keyword evidence="2" id="KW-0732">Signal</keyword>
<evidence type="ECO:0000313" key="4">
    <source>
        <dbReference type="Proteomes" id="UP000001064"/>
    </source>
</evidence>
<feature type="compositionally biased region" description="Low complexity" evidence="1">
    <location>
        <begin position="195"/>
        <end position="212"/>
    </location>
</feature>
<dbReference type="AlphaFoldDB" id="F0ZGF6"/>